<dbReference type="PROSITE" id="PS00107">
    <property type="entry name" value="PROTEIN_KINASE_ATP"/>
    <property type="match status" value="1"/>
</dbReference>
<feature type="region of interest" description="Disordered" evidence="16">
    <location>
        <begin position="917"/>
        <end position="1058"/>
    </location>
</feature>
<evidence type="ECO:0000256" key="13">
    <source>
        <dbReference type="PIRSR" id="PIRSR630616-2"/>
    </source>
</evidence>
<feature type="compositionally biased region" description="Polar residues" evidence="16">
    <location>
        <begin position="1027"/>
        <end position="1045"/>
    </location>
</feature>
<keyword evidence="4" id="KW-0723">Serine/threonine-protein kinase</keyword>
<feature type="compositionally biased region" description="Low complexity" evidence="16">
    <location>
        <begin position="102"/>
        <end position="113"/>
    </location>
</feature>
<feature type="active site" description="Proton acceptor" evidence="12">
    <location>
        <position position="269"/>
    </location>
</feature>
<dbReference type="RefSeq" id="XP_060285064.1">
    <property type="nucleotide sequence ID" value="XM_060424478.1"/>
</dbReference>
<comment type="subcellular location">
    <subcellularLocation>
        <location evidence="1">Bud neck</location>
    </subcellularLocation>
</comment>
<feature type="compositionally biased region" description="Pro residues" evidence="16">
    <location>
        <begin position="777"/>
        <end position="788"/>
    </location>
</feature>
<feature type="binding site" evidence="13">
    <location>
        <position position="152"/>
    </location>
    <ligand>
        <name>ATP</name>
        <dbReference type="ChEBI" id="CHEBI:30616"/>
    </ligand>
</feature>
<dbReference type="PROSITE" id="PS50011">
    <property type="entry name" value="PROTEIN_KINASE_DOM"/>
    <property type="match status" value="1"/>
</dbReference>
<comment type="catalytic activity">
    <reaction evidence="11">
        <text>L-seryl-[protein] + ATP = O-phospho-L-seryl-[protein] + ADP + H(+)</text>
        <dbReference type="Rhea" id="RHEA:17989"/>
        <dbReference type="Rhea" id="RHEA-COMP:9863"/>
        <dbReference type="Rhea" id="RHEA-COMP:11604"/>
        <dbReference type="ChEBI" id="CHEBI:15378"/>
        <dbReference type="ChEBI" id="CHEBI:29999"/>
        <dbReference type="ChEBI" id="CHEBI:30616"/>
        <dbReference type="ChEBI" id="CHEBI:83421"/>
        <dbReference type="ChEBI" id="CHEBI:456216"/>
        <dbReference type="EC" id="2.7.11.1"/>
    </reaction>
</comment>
<dbReference type="InterPro" id="IPR008271">
    <property type="entry name" value="Ser/Thr_kinase_AS"/>
</dbReference>
<dbReference type="EMBL" id="MU839004">
    <property type="protein sequence ID" value="KAK1768851.1"/>
    <property type="molecule type" value="Genomic_DNA"/>
</dbReference>
<evidence type="ECO:0000259" key="17">
    <source>
        <dbReference type="PROSITE" id="PS50011"/>
    </source>
</evidence>
<feature type="compositionally biased region" description="Polar residues" evidence="16">
    <location>
        <begin position="21"/>
        <end position="42"/>
    </location>
</feature>
<dbReference type="FunFam" id="1.10.510.10:FF:000394">
    <property type="entry name" value="Serine/threonine-protein kinase HSL1"/>
    <property type="match status" value="1"/>
</dbReference>
<feature type="region of interest" description="Disordered" evidence="16">
    <location>
        <begin position="1"/>
        <end position="134"/>
    </location>
</feature>
<dbReference type="SUPFAM" id="SSF56112">
    <property type="entry name" value="Protein kinase-like (PK-like)"/>
    <property type="match status" value="1"/>
</dbReference>
<dbReference type="GeneID" id="85307665"/>
<evidence type="ECO:0000256" key="11">
    <source>
        <dbReference type="ARBA" id="ARBA00048679"/>
    </source>
</evidence>
<comment type="catalytic activity">
    <reaction evidence="10">
        <text>L-threonyl-[protein] + ATP = O-phospho-L-threonyl-[protein] + ADP + H(+)</text>
        <dbReference type="Rhea" id="RHEA:46608"/>
        <dbReference type="Rhea" id="RHEA-COMP:11060"/>
        <dbReference type="Rhea" id="RHEA-COMP:11605"/>
        <dbReference type="ChEBI" id="CHEBI:15378"/>
        <dbReference type="ChEBI" id="CHEBI:30013"/>
        <dbReference type="ChEBI" id="CHEBI:30616"/>
        <dbReference type="ChEBI" id="CHEBI:61977"/>
        <dbReference type="ChEBI" id="CHEBI:456216"/>
        <dbReference type="EC" id="2.7.11.1"/>
    </reaction>
</comment>
<keyword evidence="6" id="KW-0808">Transferase</keyword>
<evidence type="ECO:0000256" key="1">
    <source>
        <dbReference type="ARBA" id="ARBA00004266"/>
    </source>
</evidence>
<evidence type="ECO:0000256" key="4">
    <source>
        <dbReference type="ARBA" id="ARBA00022527"/>
    </source>
</evidence>
<evidence type="ECO:0000256" key="9">
    <source>
        <dbReference type="ARBA" id="ARBA00022840"/>
    </source>
</evidence>
<dbReference type="PANTHER" id="PTHR24350">
    <property type="entry name" value="SERINE/THREONINE-PROTEIN KINASE IAL-RELATED"/>
    <property type="match status" value="1"/>
</dbReference>
<sequence length="1256" mass="139717">MEKQRSSRVSNHRQPLGDATSRVNNSGTDKGTGPRQQAQGQTDPMLKSKQAPRGHSTPLPVARPAQSEIPEPSMVEPGHADKRHSAMTQDSYTTVEGKRASKVSNASSAASSVRPRKTHIGPWQLGKTLGKGSSARVRAARHRVTHQFAAVKIVAKSTAHLTQAGSLAQLDKIESSQPVAADGVRRMPLAIEREVAVLKLIEHPNIVKLYDIWENREEIYLVLEYVEKGDLFEFINWQGRLREEEAIYYFRQIMSAIQYCHSLNICHRDLKPENILLCADGQVKVADFGMAALHQSPSHHLHTACGSPHYAAPELLKQLPYKGESTDLWSMGVILFALLAGRLPFDEPRLQDMLAKAKDADYEMPDFLSLEAQDLIDRILQVEPHHRISMAQMWRHALIRKYDYLDDLNKNGGQPPDIRRDAHLTALGEAEIDPQILRQLRSVWHAFTEEQLKAKLLSHRPNDEKLFYRLLHEYREAQMENYNNTTSTNMVHSKSDFHHLKPPNLGKRISTCQFTQAGRKGHVRNVSRFTVISNVAETESGTVQSYDPYNASRVLHPCNSQASHAKITIHRNSPEPGAQAEPSVVSHSYRSYKTAVAGSPQPRKAMNSQQSGTANQLYSPPGTMSSLQSSRVGAGTPRVRPTSRHKRGVDFSAVRKRPNEARRRSSDRSRKAPASIAGDNTTYGRDNLSPSSPQKKKPEPLNVTTSKTMAEVMKPRDDSVIWNEELKQLGHKIAEHCDEAFRSSLLSSASGEEFDGRREATPLSFTLESSPAMQSPRTPPTTVSPPPRHSSRHWESRPLPPIPREAAPTPEPKAFRNFFNGKHSRAYAGAEGANSQQAPDRRVVSAPVHSRHGGGVSQLPSIYENTPDGRKPNDSSKGRIVSAPADSPAGMPNPHDNRGLDYLARVETSIRVVNSPTDVKTYGTYDPVQAPQPLNVRKKYSRGVSEPQDSSGRCSRLEMREPSSLDRYQESNVGDGGSRTPSQGSEALGGSKKKRPTSWFKRSSKESVNEPSSSAGEKTSRFKEGSFFTNANHANRSSSQTTSETLVPPSSKKKGFSLSSFWKTNKPEPTMSLAGPALPDTPSPESRLRVKAQASRTAATHGTIANPFDDVDTSGRKIEVHQSWLARFFRVKPATRHLCFTIPRRRARQEIAILLRGWRKYGMRNIAVDKARDIVFGRIGPKNYLNIKEVAFAAEIMTVIEHGKRNHLSIVRFTQEKGAASSFHKVVDTMNTVFGSRNLLVTDERKAKMMIKTLNS</sequence>
<dbReference type="GO" id="GO:0005524">
    <property type="term" value="F:ATP binding"/>
    <property type="evidence" value="ECO:0007669"/>
    <property type="project" value="UniProtKB-UniRule"/>
</dbReference>
<proteinExistence type="inferred from homology"/>
<dbReference type="GO" id="GO:0005935">
    <property type="term" value="C:cellular bud neck"/>
    <property type="evidence" value="ECO:0007669"/>
    <property type="project" value="UniProtKB-SubCell"/>
</dbReference>
<dbReference type="AlphaFoldDB" id="A0AAJ0FHR0"/>
<keyword evidence="8" id="KW-0418">Kinase</keyword>
<dbReference type="InterPro" id="IPR043024">
    <property type="entry name" value="KA1_sf_fungal"/>
</dbReference>
<dbReference type="Gene3D" id="3.30.310.220">
    <property type="entry name" value="Fungal kinase associated-1 domain"/>
    <property type="match status" value="1"/>
</dbReference>
<keyword evidence="5" id="KW-0597">Phosphoprotein</keyword>
<dbReference type="Pfam" id="PF16797">
    <property type="entry name" value="Fungal_KA1"/>
    <property type="match status" value="1"/>
</dbReference>
<dbReference type="EC" id="2.7.11.1" evidence="3"/>
<evidence type="ECO:0000256" key="7">
    <source>
        <dbReference type="ARBA" id="ARBA00022741"/>
    </source>
</evidence>
<protein>
    <recommendedName>
        <fullName evidence="3">non-specific serine/threonine protein kinase</fullName>
        <ecNumber evidence="3">2.7.11.1</ecNumber>
    </recommendedName>
</protein>
<feature type="compositionally biased region" description="Basic and acidic residues" evidence="16">
    <location>
        <begin position="867"/>
        <end position="877"/>
    </location>
</feature>
<feature type="region of interest" description="Disordered" evidence="16">
    <location>
        <begin position="592"/>
        <end position="712"/>
    </location>
</feature>
<dbReference type="InterPro" id="IPR011009">
    <property type="entry name" value="Kinase-like_dom_sf"/>
</dbReference>
<feature type="cross-link" description="Glycyl lysine isopeptide (Lys-Gly) (interchain with G-Cter in SUMO2)" evidence="14">
    <location>
        <position position="271"/>
    </location>
</feature>
<evidence type="ECO:0000256" key="10">
    <source>
        <dbReference type="ARBA" id="ARBA00047899"/>
    </source>
</evidence>
<evidence type="ECO:0000256" key="8">
    <source>
        <dbReference type="ARBA" id="ARBA00022777"/>
    </source>
</evidence>
<feature type="binding site" evidence="13">
    <location>
        <position position="287"/>
    </location>
    <ligand>
        <name>ATP</name>
        <dbReference type="ChEBI" id="CHEBI:30616"/>
    </ligand>
</feature>
<comment type="similarity">
    <text evidence="2">Belongs to the protein kinase superfamily. CAMK Ser/Thr protein kinase family. NIM1 subfamily.</text>
</comment>
<feature type="region of interest" description="Disordered" evidence="16">
    <location>
        <begin position="767"/>
        <end position="817"/>
    </location>
</feature>
<evidence type="ECO:0000256" key="3">
    <source>
        <dbReference type="ARBA" id="ARBA00012513"/>
    </source>
</evidence>
<feature type="compositionally biased region" description="Basic and acidic residues" evidence="16">
    <location>
        <begin position="955"/>
        <end position="969"/>
    </location>
</feature>
<dbReference type="SMART" id="SM00220">
    <property type="entry name" value="S_TKc"/>
    <property type="match status" value="1"/>
</dbReference>
<reference evidence="18" key="1">
    <citation type="submission" date="2023-06" db="EMBL/GenBank/DDBJ databases">
        <title>Genome-scale phylogeny and comparative genomics of the fungal order Sordariales.</title>
        <authorList>
            <consortium name="Lawrence Berkeley National Laboratory"/>
            <person name="Hensen N."/>
            <person name="Bonometti L."/>
            <person name="Westerberg I."/>
            <person name="Brannstrom I.O."/>
            <person name="Guillou S."/>
            <person name="Cros-Aarteil S."/>
            <person name="Calhoun S."/>
            <person name="Haridas S."/>
            <person name="Kuo A."/>
            <person name="Mondo S."/>
            <person name="Pangilinan J."/>
            <person name="Riley R."/>
            <person name="Labutti K."/>
            <person name="Andreopoulos B."/>
            <person name="Lipzen A."/>
            <person name="Chen C."/>
            <person name="Yanf M."/>
            <person name="Daum C."/>
            <person name="Ng V."/>
            <person name="Clum A."/>
            <person name="Steindorff A."/>
            <person name="Ohm R."/>
            <person name="Martin F."/>
            <person name="Silar P."/>
            <person name="Natvig D."/>
            <person name="Lalanne C."/>
            <person name="Gautier V."/>
            <person name="Ament-Velasquez S.L."/>
            <person name="Kruys A."/>
            <person name="Hutchinson M.I."/>
            <person name="Powell A.J."/>
            <person name="Barry K."/>
            <person name="Miller A.N."/>
            <person name="Grigoriev I.V."/>
            <person name="Debuchy R."/>
            <person name="Gladieux P."/>
            <person name="Thoren M.H."/>
            <person name="Johannesson H."/>
        </authorList>
    </citation>
    <scope>NUCLEOTIDE SEQUENCE</scope>
    <source>
        <strain evidence="18">8032-3</strain>
    </source>
</reference>
<feature type="compositionally biased region" description="Basic and acidic residues" evidence="16">
    <location>
        <begin position="657"/>
        <end position="670"/>
    </location>
</feature>
<dbReference type="InterPro" id="IPR000719">
    <property type="entry name" value="Prot_kinase_dom"/>
</dbReference>
<comment type="caution">
    <text evidence="18">The sequence shown here is derived from an EMBL/GenBank/DDBJ whole genome shotgun (WGS) entry which is preliminary data.</text>
</comment>
<evidence type="ECO:0000256" key="15">
    <source>
        <dbReference type="PROSITE-ProRule" id="PRU10141"/>
    </source>
</evidence>
<dbReference type="Proteomes" id="UP001244011">
    <property type="component" value="Unassembled WGS sequence"/>
</dbReference>
<feature type="domain" description="Protein kinase" evidence="17">
    <location>
        <begin position="123"/>
        <end position="399"/>
    </location>
</feature>
<feature type="compositionally biased region" description="Polar residues" evidence="16">
    <location>
        <begin position="606"/>
        <end position="631"/>
    </location>
</feature>
<dbReference type="InterPro" id="IPR017441">
    <property type="entry name" value="Protein_kinase_ATP_BS"/>
</dbReference>
<accession>A0AAJ0FHR0</accession>
<evidence type="ECO:0000256" key="5">
    <source>
        <dbReference type="ARBA" id="ARBA00022553"/>
    </source>
</evidence>
<evidence type="ECO:0000256" key="14">
    <source>
        <dbReference type="PIRSR" id="PIRSR630616-3"/>
    </source>
</evidence>
<dbReference type="PROSITE" id="PS00108">
    <property type="entry name" value="PROTEIN_KINASE_ST"/>
    <property type="match status" value="1"/>
</dbReference>
<dbReference type="GO" id="GO:0004674">
    <property type="term" value="F:protein serine/threonine kinase activity"/>
    <property type="evidence" value="ECO:0007669"/>
    <property type="project" value="UniProtKB-KW"/>
</dbReference>
<feature type="binding site" evidence="15">
    <location>
        <position position="156"/>
    </location>
    <ligand>
        <name>ATP</name>
        <dbReference type="ChEBI" id="CHEBI:30616"/>
    </ligand>
</feature>
<dbReference type="InterPro" id="IPR030616">
    <property type="entry name" value="Aur-like"/>
</dbReference>
<feature type="region of interest" description="Disordered" evidence="16">
    <location>
        <begin position="829"/>
        <end position="899"/>
    </location>
</feature>
<gene>
    <name evidence="18" type="ORF">QBC33DRAFT_448628</name>
</gene>
<organism evidence="18 19">
    <name type="scientific">Phialemonium atrogriseum</name>
    <dbReference type="NCBI Taxonomy" id="1093897"/>
    <lineage>
        <taxon>Eukaryota</taxon>
        <taxon>Fungi</taxon>
        <taxon>Dikarya</taxon>
        <taxon>Ascomycota</taxon>
        <taxon>Pezizomycotina</taxon>
        <taxon>Sordariomycetes</taxon>
        <taxon>Sordariomycetidae</taxon>
        <taxon>Cephalothecales</taxon>
        <taxon>Cephalothecaceae</taxon>
        <taxon>Phialemonium</taxon>
    </lineage>
</organism>
<dbReference type="GO" id="GO:0005940">
    <property type="term" value="C:septin ring"/>
    <property type="evidence" value="ECO:0007669"/>
    <property type="project" value="UniProtKB-ARBA"/>
</dbReference>
<evidence type="ECO:0000256" key="16">
    <source>
        <dbReference type="SAM" id="MobiDB-lite"/>
    </source>
</evidence>
<dbReference type="InterPro" id="IPR031850">
    <property type="entry name" value="Fungal_KA1_dom"/>
</dbReference>
<feature type="binding site" evidence="13">
    <location>
        <begin position="273"/>
        <end position="274"/>
    </location>
    <ligand>
        <name>ATP</name>
        <dbReference type="ChEBI" id="CHEBI:30616"/>
    </ligand>
</feature>
<evidence type="ECO:0000256" key="2">
    <source>
        <dbReference type="ARBA" id="ARBA00010791"/>
    </source>
</evidence>
<evidence type="ECO:0000256" key="12">
    <source>
        <dbReference type="PIRSR" id="PIRSR630616-1"/>
    </source>
</evidence>
<keyword evidence="9 13" id="KW-0067">ATP-binding</keyword>
<evidence type="ECO:0000313" key="18">
    <source>
        <dbReference type="EMBL" id="KAK1768851.1"/>
    </source>
</evidence>
<name>A0AAJ0FHR0_9PEZI</name>
<evidence type="ECO:0000313" key="19">
    <source>
        <dbReference type="Proteomes" id="UP001244011"/>
    </source>
</evidence>
<keyword evidence="19" id="KW-1185">Reference proteome</keyword>
<evidence type="ECO:0000256" key="6">
    <source>
        <dbReference type="ARBA" id="ARBA00022679"/>
    </source>
</evidence>
<dbReference type="Pfam" id="PF00069">
    <property type="entry name" value="Pkinase"/>
    <property type="match status" value="1"/>
</dbReference>
<keyword evidence="7 13" id="KW-0547">Nucleotide-binding</keyword>
<dbReference type="Gene3D" id="1.10.510.10">
    <property type="entry name" value="Transferase(Phosphotransferase) domain 1"/>
    <property type="match status" value="1"/>
</dbReference>